<dbReference type="EMBL" id="AEKL01000005">
    <property type="protein sequence ID" value="EFQ54108.1"/>
    <property type="molecule type" value="Genomic_DNA"/>
</dbReference>
<organism evidence="1 2">
    <name type="scientific">Limosilactobacillus oris PB013-T2-3</name>
    <dbReference type="NCBI Taxonomy" id="908339"/>
    <lineage>
        <taxon>Bacteria</taxon>
        <taxon>Bacillati</taxon>
        <taxon>Bacillota</taxon>
        <taxon>Bacilli</taxon>
        <taxon>Lactobacillales</taxon>
        <taxon>Lactobacillaceae</taxon>
        <taxon>Limosilactobacillus</taxon>
    </lineage>
</organism>
<dbReference type="RefSeq" id="WP_004564499.1">
    <property type="nucleotide sequence ID" value="NZ_AEKL01000005.1"/>
</dbReference>
<protein>
    <submittedName>
        <fullName evidence="1">Uncharacterized protein</fullName>
    </submittedName>
</protein>
<dbReference type="Proteomes" id="UP000003070">
    <property type="component" value="Unassembled WGS sequence"/>
</dbReference>
<evidence type="ECO:0000313" key="1">
    <source>
        <dbReference type="EMBL" id="EFQ54108.1"/>
    </source>
</evidence>
<comment type="caution">
    <text evidence="1">The sequence shown here is derived from an EMBL/GenBank/DDBJ whole genome shotgun (WGS) entry which is preliminary data.</text>
</comment>
<sequence>MHIYEVIYKDLGESHIVVAKSQRQAVEIFTDYANSEAGFDKFFEDDFLVNEPLEPENYYEPRVIN</sequence>
<gene>
    <name evidence="1" type="ORF">HMPREF9265_1624</name>
</gene>
<name>E3C598_9LACO</name>
<proteinExistence type="predicted"/>
<dbReference type="AlphaFoldDB" id="E3C598"/>
<evidence type="ECO:0000313" key="2">
    <source>
        <dbReference type="Proteomes" id="UP000003070"/>
    </source>
</evidence>
<accession>E3C598</accession>
<reference evidence="1 2" key="1">
    <citation type="submission" date="2010-10" db="EMBL/GenBank/DDBJ databases">
        <authorList>
            <person name="Durkin A.S."/>
            <person name="Madupu R."/>
            <person name="Torralba M."/>
            <person name="Gillis M."/>
            <person name="Methe B."/>
            <person name="Sutton G."/>
            <person name="Nelson K.E."/>
        </authorList>
    </citation>
    <scope>NUCLEOTIDE SEQUENCE [LARGE SCALE GENOMIC DNA]</scope>
    <source>
        <strain evidence="1 2">PB013-T2-3</strain>
    </source>
</reference>